<evidence type="ECO:0000313" key="2">
    <source>
        <dbReference type="EMBL" id="KAG0257556.1"/>
    </source>
</evidence>
<evidence type="ECO:0000313" key="3">
    <source>
        <dbReference type="Proteomes" id="UP000807716"/>
    </source>
</evidence>
<accession>A0A9P6Q2I5</accession>
<feature type="signal peptide" evidence="1">
    <location>
        <begin position="1"/>
        <end position="20"/>
    </location>
</feature>
<gene>
    <name evidence="2" type="ORF">DFQ27_005067</name>
</gene>
<reference evidence="2" key="1">
    <citation type="journal article" date="2020" name="Fungal Divers.">
        <title>Resolving the Mortierellaceae phylogeny through synthesis of multi-gene phylogenetics and phylogenomics.</title>
        <authorList>
            <person name="Vandepol N."/>
            <person name="Liber J."/>
            <person name="Desiro A."/>
            <person name="Na H."/>
            <person name="Kennedy M."/>
            <person name="Barry K."/>
            <person name="Grigoriev I.V."/>
            <person name="Miller A.N."/>
            <person name="O'Donnell K."/>
            <person name="Stajich J.E."/>
            <person name="Bonito G."/>
        </authorList>
    </citation>
    <scope>NUCLEOTIDE SEQUENCE</scope>
    <source>
        <strain evidence="2">BC1065</strain>
    </source>
</reference>
<organism evidence="2 3">
    <name type="scientific">Actinomortierella ambigua</name>
    <dbReference type="NCBI Taxonomy" id="1343610"/>
    <lineage>
        <taxon>Eukaryota</taxon>
        <taxon>Fungi</taxon>
        <taxon>Fungi incertae sedis</taxon>
        <taxon>Mucoromycota</taxon>
        <taxon>Mortierellomycotina</taxon>
        <taxon>Mortierellomycetes</taxon>
        <taxon>Mortierellales</taxon>
        <taxon>Mortierellaceae</taxon>
        <taxon>Actinomortierella</taxon>
    </lineage>
</organism>
<dbReference type="OrthoDB" id="2317964at2759"/>
<feature type="chain" id="PRO_5040467717" description="Cyanovirin-N domain-containing protein" evidence="1">
    <location>
        <begin position="21"/>
        <end position="129"/>
    </location>
</feature>
<evidence type="ECO:0000256" key="1">
    <source>
        <dbReference type="SAM" id="SignalP"/>
    </source>
</evidence>
<name>A0A9P6Q2I5_9FUNG</name>
<proteinExistence type="predicted"/>
<dbReference type="Proteomes" id="UP000807716">
    <property type="component" value="Unassembled WGS sequence"/>
</dbReference>
<keyword evidence="1" id="KW-0732">Signal</keyword>
<dbReference type="EMBL" id="JAAAJB010000357">
    <property type="protein sequence ID" value="KAG0257556.1"/>
    <property type="molecule type" value="Genomic_DNA"/>
</dbReference>
<evidence type="ECO:0008006" key="4">
    <source>
        <dbReference type="Google" id="ProtNLM"/>
    </source>
</evidence>
<comment type="caution">
    <text evidence="2">The sequence shown here is derived from an EMBL/GenBank/DDBJ whole genome shotgun (WGS) entry which is preliminary data.</text>
</comment>
<sequence length="129" mass="14360">MKFTSITVAATAFVATTVSAAQPFSWGCSSPVRYYGAKDLNADIMQARTNWNNERTLFNGRSISFSARYLQLTCTANSDNASSVLQSDCWGAMSWLWNTVRADVMDAKGFVPRSCWVQNGSLYTKWDSK</sequence>
<keyword evidence="3" id="KW-1185">Reference proteome</keyword>
<dbReference type="AlphaFoldDB" id="A0A9P6Q2I5"/>
<protein>
    <recommendedName>
        <fullName evidence="4">Cyanovirin-N domain-containing protein</fullName>
    </recommendedName>
</protein>